<dbReference type="Gene3D" id="3.30.920.30">
    <property type="entry name" value="Hypothetical protein"/>
    <property type="match status" value="1"/>
</dbReference>
<keyword evidence="3" id="KW-0255">Endonuclease</keyword>
<protein>
    <recommendedName>
        <fullName evidence="9">YcfA family protein</fullName>
    </recommendedName>
</protein>
<evidence type="ECO:0000256" key="4">
    <source>
        <dbReference type="ARBA" id="ARBA00022801"/>
    </source>
</evidence>
<keyword evidence="6" id="KW-0346">Stress response</keyword>
<organism evidence="7 8">
    <name type="scientific">Candidatus Nitrosotalea okcheonensis</name>
    <dbReference type="NCBI Taxonomy" id="1903276"/>
    <lineage>
        <taxon>Archaea</taxon>
        <taxon>Nitrososphaerota</taxon>
        <taxon>Nitrososphaeria</taxon>
        <taxon>Nitrosotaleales</taxon>
        <taxon>Nitrosotaleaceae</taxon>
        <taxon>Nitrosotalea</taxon>
    </lineage>
</organism>
<proteinExistence type="predicted"/>
<sequence length="44" mass="5075">MMIKFVNDRKIIVVVPNHKEIDPGTLLSIIGQSNMTKEDFFKNL</sequence>
<keyword evidence="1" id="KW-1277">Toxin-antitoxin system</keyword>
<evidence type="ECO:0000256" key="3">
    <source>
        <dbReference type="ARBA" id="ARBA00022759"/>
    </source>
</evidence>
<evidence type="ECO:0000256" key="5">
    <source>
        <dbReference type="ARBA" id="ARBA00022884"/>
    </source>
</evidence>
<keyword evidence="4" id="KW-0378">Hydrolase</keyword>
<dbReference type="AlphaFoldDB" id="A0A2H1FBQ9"/>
<dbReference type="SUPFAM" id="SSF54786">
    <property type="entry name" value="YcfA/nrd intein domain"/>
    <property type="match status" value="1"/>
</dbReference>
<dbReference type="Proteomes" id="UP000230607">
    <property type="component" value="Chromosome 1"/>
</dbReference>
<gene>
    <name evidence="7" type="ORF">NCS_10009</name>
</gene>
<reference evidence="8" key="1">
    <citation type="submission" date="2017-03" db="EMBL/GenBank/DDBJ databases">
        <authorList>
            <person name="Herbold C."/>
        </authorList>
    </citation>
    <scope>NUCLEOTIDE SEQUENCE [LARGE SCALE GENOMIC DNA]</scope>
</reference>
<dbReference type="GO" id="GO:0003729">
    <property type="term" value="F:mRNA binding"/>
    <property type="evidence" value="ECO:0007669"/>
    <property type="project" value="InterPro"/>
</dbReference>
<dbReference type="EMBL" id="LT841358">
    <property type="protein sequence ID" value="SMH70202.1"/>
    <property type="molecule type" value="Genomic_DNA"/>
</dbReference>
<evidence type="ECO:0000256" key="6">
    <source>
        <dbReference type="ARBA" id="ARBA00023016"/>
    </source>
</evidence>
<evidence type="ECO:0000256" key="1">
    <source>
        <dbReference type="ARBA" id="ARBA00022649"/>
    </source>
</evidence>
<dbReference type="GO" id="GO:0004519">
    <property type="term" value="F:endonuclease activity"/>
    <property type="evidence" value="ECO:0007669"/>
    <property type="project" value="UniProtKB-KW"/>
</dbReference>
<evidence type="ECO:0000313" key="8">
    <source>
        <dbReference type="Proteomes" id="UP000230607"/>
    </source>
</evidence>
<dbReference type="GO" id="GO:0016787">
    <property type="term" value="F:hydrolase activity"/>
    <property type="evidence" value="ECO:0007669"/>
    <property type="project" value="UniProtKB-KW"/>
</dbReference>
<evidence type="ECO:0000256" key="2">
    <source>
        <dbReference type="ARBA" id="ARBA00022722"/>
    </source>
</evidence>
<dbReference type="RefSeq" id="WP_231911805.1">
    <property type="nucleotide sequence ID" value="NZ_LT841358.1"/>
</dbReference>
<dbReference type="Pfam" id="PF07927">
    <property type="entry name" value="HicA_toxin"/>
    <property type="match status" value="1"/>
</dbReference>
<accession>A0A2H1FBQ9</accession>
<keyword evidence="2" id="KW-0540">Nuclease</keyword>
<dbReference type="InterPro" id="IPR012933">
    <property type="entry name" value="HicA_mRNA_interferase"/>
</dbReference>
<keyword evidence="8" id="KW-1185">Reference proteome</keyword>
<evidence type="ECO:0000313" key="7">
    <source>
        <dbReference type="EMBL" id="SMH70202.1"/>
    </source>
</evidence>
<keyword evidence="5" id="KW-0694">RNA-binding</keyword>
<name>A0A2H1FBQ9_9ARCH</name>
<dbReference type="InterPro" id="IPR038570">
    <property type="entry name" value="HicA_sf"/>
</dbReference>
<evidence type="ECO:0008006" key="9">
    <source>
        <dbReference type="Google" id="ProtNLM"/>
    </source>
</evidence>